<keyword evidence="6" id="KW-1185">Reference proteome</keyword>
<keyword evidence="1 5" id="KW-0808">Transferase</keyword>
<dbReference type="RefSeq" id="WP_122190168.1">
    <property type="nucleotide sequence ID" value="NZ_RFFH01000011.1"/>
</dbReference>
<evidence type="ECO:0000256" key="2">
    <source>
        <dbReference type="ARBA" id="ARBA00023315"/>
    </source>
</evidence>
<dbReference type="EMBL" id="RFFH01000011">
    <property type="protein sequence ID" value="RMI30096.1"/>
    <property type="molecule type" value="Genomic_DNA"/>
</dbReference>
<evidence type="ECO:0000256" key="3">
    <source>
        <dbReference type="SAM" id="MobiDB-lite"/>
    </source>
</evidence>
<proteinExistence type="predicted"/>
<dbReference type="OrthoDB" id="4558638at2"/>
<dbReference type="GO" id="GO:0016747">
    <property type="term" value="F:acyltransferase activity, transferring groups other than amino-acyl groups"/>
    <property type="evidence" value="ECO:0007669"/>
    <property type="project" value="InterPro"/>
</dbReference>
<dbReference type="Gene3D" id="3.40.630.30">
    <property type="match status" value="1"/>
</dbReference>
<dbReference type="PROSITE" id="PS51186">
    <property type="entry name" value="GNAT"/>
    <property type="match status" value="1"/>
</dbReference>
<evidence type="ECO:0000313" key="6">
    <source>
        <dbReference type="Proteomes" id="UP000279275"/>
    </source>
</evidence>
<evidence type="ECO:0000259" key="4">
    <source>
        <dbReference type="PROSITE" id="PS51186"/>
    </source>
</evidence>
<dbReference type="PANTHER" id="PTHR43877:SF2">
    <property type="entry name" value="AMINOALKYLPHOSPHONATE N-ACETYLTRANSFERASE-RELATED"/>
    <property type="match status" value="1"/>
</dbReference>
<dbReference type="Pfam" id="PF00583">
    <property type="entry name" value="Acetyltransf_1"/>
    <property type="match status" value="1"/>
</dbReference>
<dbReference type="CDD" id="cd04301">
    <property type="entry name" value="NAT_SF"/>
    <property type="match status" value="1"/>
</dbReference>
<dbReference type="SUPFAM" id="SSF55729">
    <property type="entry name" value="Acyl-CoA N-acyltransferases (Nat)"/>
    <property type="match status" value="1"/>
</dbReference>
<dbReference type="PANTHER" id="PTHR43877">
    <property type="entry name" value="AMINOALKYLPHOSPHONATE N-ACETYLTRANSFERASE-RELATED-RELATED"/>
    <property type="match status" value="1"/>
</dbReference>
<dbReference type="InterPro" id="IPR016181">
    <property type="entry name" value="Acyl_CoA_acyltransferase"/>
</dbReference>
<reference evidence="5 6" key="1">
    <citation type="submission" date="2018-10" db="EMBL/GenBank/DDBJ databases">
        <title>Isolation from cow dung.</title>
        <authorList>
            <person name="Ling L."/>
        </authorList>
    </citation>
    <scope>NUCLEOTIDE SEQUENCE [LARGE SCALE GENOMIC DNA]</scope>
    <source>
        <strain evidence="5 6">NEAU-LL90</strain>
    </source>
</reference>
<evidence type="ECO:0000313" key="5">
    <source>
        <dbReference type="EMBL" id="RMI30096.1"/>
    </source>
</evidence>
<gene>
    <name evidence="5" type="ORF">EBN03_22985</name>
</gene>
<keyword evidence="2" id="KW-0012">Acyltransferase</keyword>
<dbReference type="InterPro" id="IPR050832">
    <property type="entry name" value="Bact_Acetyltransf"/>
</dbReference>
<dbReference type="Proteomes" id="UP000279275">
    <property type="component" value="Unassembled WGS sequence"/>
</dbReference>
<dbReference type="InterPro" id="IPR000182">
    <property type="entry name" value="GNAT_dom"/>
</dbReference>
<feature type="region of interest" description="Disordered" evidence="3">
    <location>
        <begin position="99"/>
        <end position="128"/>
    </location>
</feature>
<name>A0A3M2KZK8_9NOCA</name>
<sequence>MPEGSLSAAFARLAGRLQERFAGVSEWLARDHYTPAAEVLEREVVGGGQDAEAGGAASLARKTDTVAGQDSVAAAPEPTSEPRLSTAYFDDLGPAHPVTAIGRASASDGPGITRSHVLGSRDALRNSGTPEQVRNFLGARYPDWTRAWAERARTEPGLFTARTADGEVAGFVWATVESEGVGKIQGLYVRPRWHGHGTGVDLLNHAKAHLAQQGVTRIELETTASSDALGWYRRRGFRLDGPLTDTPPPMRAHGLVAPQQPLVWTSE</sequence>
<dbReference type="AlphaFoldDB" id="A0A3M2KZK8"/>
<comment type="caution">
    <text evidence="5">The sequence shown here is derived from an EMBL/GenBank/DDBJ whole genome shotgun (WGS) entry which is preliminary data.</text>
</comment>
<protein>
    <submittedName>
        <fullName evidence="5">GNAT family N-acetyltransferase</fullName>
    </submittedName>
</protein>
<evidence type="ECO:0000256" key="1">
    <source>
        <dbReference type="ARBA" id="ARBA00022679"/>
    </source>
</evidence>
<organism evidence="5 6">
    <name type="scientific">Nocardia stercoris</name>
    <dbReference type="NCBI Taxonomy" id="2483361"/>
    <lineage>
        <taxon>Bacteria</taxon>
        <taxon>Bacillati</taxon>
        <taxon>Actinomycetota</taxon>
        <taxon>Actinomycetes</taxon>
        <taxon>Mycobacteriales</taxon>
        <taxon>Nocardiaceae</taxon>
        <taxon>Nocardia</taxon>
    </lineage>
</organism>
<accession>A0A3M2KZK8</accession>
<feature type="domain" description="N-acetyltransferase" evidence="4">
    <location>
        <begin position="118"/>
        <end position="258"/>
    </location>
</feature>